<dbReference type="EMBL" id="UOFF01000162">
    <property type="protein sequence ID" value="VAW56029.1"/>
    <property type="molecule type" value="Genomic_DNA"/>
</dbReference>
<proteinExistence type="predicted"/>
<dbReference type="Gene3D" id="2.60.120.200">
    <property type="match status" value="1"/>
</dbReference>
<evidence type="ECO:0000313" key="1">
    <source>
        <dbReference type="EMBL" id="VAW56029.1"/>
    </source>
</evidence>
<gene>
    <name evidence="1" type="ORF">MNBD_GAMMA07-860</name>
</gene>
<dbReference type="Pfam" id="PF13385">
    <property type="entry name" value="Laminin_G_3"/>
    <property type="match status" value="1"/>
</dbReference>
<reference evidence="1" key="1">
    <citation type="submission" date="2018-06" db="EMBL/GenBank/DDBJ databases">
        <authorList>
            <person name="Zhirakovskaya E."/>
        </authorList>
    </citation>
    <scope>NUCLEOTIDE SEQUENCE</scope>
</reference>
<dbReference type="SUPFAM" id="SSF49899">
    <property type="entry name" value="Concanavalin A-like lectins/glucanases"/>
    <property type="match status" value="1"/>
</dbReference>
<accession>A0A3B0X3B8</accession>
<protein>
    <submittedName>
        <fullName evidence="1">Uncharacterized protein</fullName>
    </submittedName>
</protein>
<feature type="non-terminal residue" evidence="1">
    <location>
        <position position="552"/>
    </location>
</feature>
<dbReference type="AlphaFoldDB" id="A0A3B0X3B8"/>
<organism evidence="1">
    <name type="scientific">hydrothermal vent metagenome</name>
    <dbReference type="NCBI Taxonomy" id="652676"/>
    <lineage>
        <taxon>unclassified sequences</taxon>
        <taxon>metagenomes</taxon>
        <taxon>ecological metagenomes</taxon>
    </lineage>
</organism>
<dbReference type="InterPro" id="IPR013320">
    <property type="entry name" value="ConA-like_dom_sf"/>
</dbReference>
<name>A0A3B0X3B8_9ZZZZ</name>
<sequence>MKHEQYYSAPFALFLQGTQPMRAFLRKLTLMSTLALLTACGDSTEVETNVNDNTDNNTAPVYLGPAPLTNEVQAFKIEFWDKLSSTNRCGQCHTNGGPAASFAFVDLQDVNTAYTQATSRNSQGQLLVDRDNPSSSRVILRVGEGHNCWENNPNDICATIIEGYVNNWLNGTTSSSSGRSIVLAPLTDTIAPGDSRNFPATSQDSNPNFATTIYPVLTANCSGCHSETSGTPQSPFFAGADVEAAYEAAKSKIDLDNLFIPADFSLQANLDKNPKSRFVSRILEQHNCWTASCTDDAEEMQTAINNFAGGIVLTAIDGALITSQAVTFNDATLASGGNRYENDQIALWEFKTGAGNEAFDSSGVEPAMKLTFSGPVSWILGYGVNFSSGGKAQASTVTSKKLTDLITLTNAYSLEAWVIPGNVTQEDSRIISYSAGDTARNFSMSQTLYNYEFLNRSSNTDAEGRASLMTDPDDEDLQAALQHVVVTYDAVNGRRVYVNGVFTDDTDPAGTQGGTLLDWNDSYAFVLGNEVSGSANAWNGTLRMVAIHNRAL</sequence>